<dbReference type="AlphaFoldDB" id="A0A6P7GXD0"/>
<dbReference type="FunCoup" id="A0A6P7GXD0">
    <property type="interactions" value="1608"/>
</dbReference>
<dbReference type="CDD" id="cd15851">
    <property type="entry name" value="SNARE_Syntaxin6"/>
    <property type="match status" value="1"/>
</dbReference>
<dbReference type="PANTHER" id="PTHR12791">
    <property type="entry name" value="GOLGI SNARE BET1-RELATED"/>
    <property type="match status" value="1"/>
</dbReference>
<dbReference type="GO" id="GO:0005802">
    <property type="term" value="C:trans-Golgi network"/>
    <property type="evidence" value="ECO:0007669"/>
    <property type="project" value="UniProtKB-ARBA"/>
</dbReference>
<dbReference type="FunFam" id="1.20.5.110:FF:000006">
    <property type="entry name" value="Syntaxin 6"/>
    <property type="match status" value="1"/>
</dbReference>
<accession>A0A6P7GXD0</accession>
<evidence type="ECO:0000256" key="4">
    <source>
        <dbReference type="ARBA" id="ARBA00022927"/>
    </source>
</evidence>
<evidence type="ECO:0000256" key="6">
    <source>
        <dbReference type="ARBA" id="ARBA00023034"/>
    </source>
</evidence>
<proteinExistence type="inferred from homology"/>
<evidence type="ECO:0000313" key="16">
    <source>
        <dbReference type="RefSeq" id="XP_028150078.1"/>
    </source>
</evidence>
<keyword evidence="8 12" id="KW-0472">Membrane</keyword>
<dbReference type="InterPro" id="IPR000727">
    <property type="entry name" value="T_SNARE_dom"/>
</dbReference>
<feature type="domain" description="T-SNARE coiled-coil homology" evidence="13">
    <location>
        <begin position="162"/>
        <end position="224"/>
    </location>
</feature>
<dbReference type="InterPro" id="IPR015260">
    <property type="entry name" value="Syntaxin-6/10/61_N"/>
</dbReference>
<comment type="similarity">
    <text evidence="1">Belongs to the syntaxin family.</text>
</comment>
<keyword evidence="7 10" id="KW-0175">Coiled coil</keyword>
<dbReference type="InterPro" id="IPR010989">
    <property type="entry name" value="SNARE"/>
</dbReference>
<reference evidence="16" key="1">
    <citation type="submission" date="2025-04" db="UniProtKB">
        <authorList>
            <consortium name="RefSeq"/>
        </authorList>
    </citation>
    <scope>IDENTIFICATION</scope>
    <source>
        <tissue evidence="16">Whole insect</tissue>
    </source>
</reference>
<dbReference type="SUPFAM" id="SSF47661">
    <property type="entry name" value="t-snare proteins"/>
    <property type="match status" value="1"/>
</dbReference>
<dbReference type="Pfam" id="PF09177">
    <property type="entry name" value="STX6_10_61_N"/>
    <property type="match status" value="1"/>
</dbReference>
<gene>
    <name evidence="16" type="primary">LOC114343447</name>
</gene>
<evidence type="ECO:0000313" key="15">
    <source>
        <dbReference type="Proteomes" id="UP001652700"/>
    </source>
</evidence>
<dbReference type="Gene3D" id="1.20.5.110">
    <property type="match status" value="1"/>
</dbReference>
<keyword evidence="4" id="KW-0653">Protein transport</keyword>
<evidence type="ECO:0000256" key="5">
    <source>
        <dbReference type="ARBA" id="ARBA00022989"/>
    </source>
</evidence>
<evidence type="ECO:0000256" key="1">
    <source>
        <dbReference type="ARBA" id="ARBA00009063"/>
    </source>
</evidence>
<feature type="transmembrane region" description="Helical" evidence="12">
    <location>
        <begin position="234"/>
        <end position="253"/>
    </location>
</feature>
<feature type="coiled-coil region" evidence="10">
    <location>
        <begin position="47"/>
        <end position="74"/>
    </location>
</feature>
<protein>
    <submittedName>
        <fullName evidence="16">Syntaxin-6</fullName>
    </submittedName>
</protein>
<dbReference type="SMART" id="SM00397">
    <property type="entry name" value="t_SNARE"/>
    <property type="match status" value="1"/>
</dbReference>
<dbReference type="GO" id="GO:0005484">
    <property type="term" value="F:SNAP receptor activity"/>
    <property type="evidence" value="ECO:0007669"/>
    <property type="project" value="InterPro"/>
</dbReference>
<feature type="region of interest" description="Disordered" evidence="11">
    <location>
        <begin position="106"/>
        <end position="125"/>
    </location>
</feature>
<sequence length="254" mass="29387">MTLEDPFFVVKDEVFKALNKTRGLFLRWSELQEDGICCTKDEVEWTNTELKNSLRSIEWDLEDLEDTIDIVEKNPSKFKIDNKELTTRKHFIDSTKNEVKYMKESINMSRSRSKDRSARQPLLESSPVRIASARVTTKYSKLENDFDSPQRQFLNDTLSQQQYLTRQQDEHLEAISDSLGSLKTVSRHIGIELDEQAGMLDELGTDLENTDSKLDSTIQKVAKVLRLSNDGRQWTVIIILVVILVIVILLFFIL</sequence>
<dbReference type="InterPro" id="IPR006012">
    <property type="entry name" value="Syntaxin/epimorphin_CS"/>
</dbReference>
<evidence type="ECO:0000256" key="2">
    <source>
        <dbReference type="ARBA" id="ARBA00022448"/>
    </source>
</evidence>
<keyword evidence="15" id="KW-1185">Reference proteome</keyword>
<dbReference type="GO" id="GO:0006886">
    <property type="term" value="P:intracellular protein transport"/>
    <property type="evidence" value="ECO:0007669"/>
    <property type="project" value="InterPro"/>
</dbReference>
<dbReference type="RefSeq" id="XP_028150078.1">
    <property type="nucleotide sequence ID" value="XM_028294277.1"/>
</dbReference>
<evidence type="ECO:0000313" key="14">
    <source>
        <dbReference type="EnsemblMetazoa" id="XP_050514479.1"/>
    </source>
</evidence>
<keyword evidence="2" id="KW-0813">Transport</keyword>
<dbReference type="SUPFAM" id="SSF58038">
    <property type="entry name" value="SNARE fusion complex"/>
    <property type="match status" value="1"/>
</dbReference>
<dbReference type="PROSITE" id="PS50192">
    <property type="entry name" value="T_SNARE"/>
    <property type="match status" value="1"/>
</dbReference>
<keyword evidence="5 12" id="KW-1133">Transmembrane helix</keyword>
<name>A0A6P7GXD0_DIAVI</name>
<reference evidence="14" key="2">
    <citation type="submission" date="2025-05" db="UniProtKB">
        <authorList>
            <consortium name="EnsemblMetazoa"/>
        </authorList>
    </citation>
    <scope>IDENTIFICATION</scope>
</reference>
<dbReference type="PROSITE" id="PS00914">
    <property type="entry name" value="SYNTAXIN"/>
    <property type="match status" value="1"/>
</dbReference>
<evidence type="ECO:0000256" key="10">
    <source>
        <dbReference type="SAM" id="Coils"/>
    </source>
</evidence>
<keyword evidence="6" id="KW-0333">Golgi apparatus</keyword>
<dbReference type="GO" id="GO:0048193">
    <property type="term" value="P:Golgi vesicle transport"/>
    <property type="evidence" value="ECO:0007669"/>
    <property type="project" value="InterPro"/>
</dbReference>
<evidence type="ECO:0000256" key="3">
    <source>
        <dbReference type="ARBA" id="ARBA00022692"/>
    </source>
</evidence>
<evidence type="ECO:0000256" key="11">
    <source>
        <dbReference type="SAM" id="MobiDB-lite"/>
    </source>
</evidence>
<evidence type="ECO:0000259" key="13">
    <source>
        <dbReference type="PROSITE" id="PS50192"/>
    </source>
</evidence>
<evidence type="ECO:0000256" key="7">
    <source>
        <dbReference type="ARBA" id="ARBA00023054"/>
    </source>
</evidence>
<keyword evidence="3 12" id="KW-0812">Transmembrane</keyword>
<organism evidence="16">
    <name type="scientific">Diabrotica virgifera virgifera</name>
    <name type="common">western corn rootworm</name>
    <dbReference type="NCBI Taxonomy" id="50390"/>
    <lineage>
        <taxon>Eukaryota</taxon>
        <taxon>Metazoa</taxon>
        <taxon>Ecdysozoa</taxon>
        <taxon>Arthropoda</taxon>
        <taxon>Hexapoda</taxon>
        <taxon>Insecta</taxon>
        <taxon>Pterygota</taxon>
        <taxon>Neoptera</taxon>
        <taxon>Endopterygota</taxon>
        <taxon>Coleoptera</taxon>
        <taxon>Polyphaga</taxon>
        <taxon>Cucujiformia</taxon>
        <taxon>Chrysomeloidea</taxon>
        <taxon>Chrysomelidae</taxon>
        <taxon>Galerucinae</taxon>
        <taxon>Diabroticina</taxon>
        <taxon>Diabroticites</taxon>
        <taxon>Diabrotica</taxon>
    </lineage>
</organism>
<dbReference type="FunFam" id="1.20.58.90:FF:000004">
    <property type="entry name" value="Syntaxin 10"/>
    <property type="match status" value="1"/>
</dbReference>
<dbReference type="OrthoDB" id="546861at2759"/>
<evidence type="ECO:0000256" key="9">
    <source>
        <dbReference type="ARBA" id="ARBA00037801"/>
    </source>
</evidence>
<dbReference type="EnsemblMetazoa" id="XM_050658522.1">
    <property type="protein sequence ID" value="XP_050514479.1"/>
    <property type="gene ID" value="LOC126889838"/>
</dbReference>
<dbReference type="Gene3D" id="1.20.58.90">
    <property type="match status" value="1"/>
</dbReference>
<dbReference type="InParanoid" id="A0A6P7GXD0"/>
<dbReference type="GO" id="GO:0031090">
    <property type="term" value="C:organelle membrane"/>
    <property type="evidence" value="ECO:0007669"/>
    <property type="project" value="UniProtKB-ARBA"/>
</dbReference>
<dbReference type="CDD" id="cd21443">
    <property type="entry name" value="SNARE_NTD_STX6_STX10"/>
    <property type="match status" value="1"/>
</dbReference>
<dbReference type="Pfam" id="PF05739">
    <property type="entry name" value="SNARE"/>
    <property type="match status" value="1"/>
</dbReference>
<evidence type="ECO:0000256" key="8">
    <source>
        <dbReference type="ARBA" id="ARBA00023136"/>
    </source>
</evidence>
<dbReference type="Proteomes" id="UP001652700">
    <property type="component" value="Unplaced"/>
</dbReference>
<comment type="subcellular location">
    <subcellularLocation>
        <location evidence="9">Golgi apparatus</location>
        <location evidence="9">trans-Golgi network membrane</location>
        <topology evidence="9">Single-pass type IV membrane protein</topology>
    </subcellularLocation>
</comment>
<evidence type="ECO:0000256" key="12">
    <source>
        <dbReference type="SAM" id="Phobius"/>
    </source>
</evidence>